<dbReference type="InterPro" id="IPR003615">
    <property type="entry name" value="HNH_nuc"/>
</dbReference>
<dbReference type="InterPro" id="IPR003870">
    <property type="entry name" value="DUF222"/>
</dbReference>
<feature type="region of interest" description="Disordered" evidence="2">
    <location>
        <begin position="274"/>
        <end position="294"/>
    </location>
</feature>
<dbReference type="SMART" id="SM00507">
    <property type="entry name" value="HNHc"/>
    <property type="match status" value="1"/>
</dbReference>
<dbReference type="Pfam" id="PF02720">
    <property type="entry name" value="DUF222"/>
    <property type="match status" value="1"/>
</dbReference>
<dbReference type="Proteomes" id="UP001165368">
    <property type="component" value="Unassembled WGS sequence"/>
</dbReference>
<evidence type="ECO:0000313" key="4">
    <source>
        <dbReference type="EMBL" id="MCG2620896.1"/>
    </source>
</evidence>
<accession>A0ABS9L2K9</accession>
<protein>
    <submittedName>
        <fullName evidence="4">HNH endonuclease</fullName>
    </submittedName>
</protein>
<dbReference type="RefSeq" id="WP_237817978.1">
    <property type="nucleotide sequence ID" value="NZ_JAKLTQ010000001.1"/>
</dbReference>
<name>A0ABS9L2K9_9MICC</name>
<evidence type="ECO:0000256" key="1">
    <source>
        <dbReference type="SAM" id="Coils"/>
    </source>
</evidence>
<keyword evidence="4" id="KW-0378">Hydrolase</keyword>
<keyword evidence="4" id="KW-0255">Endonuclease</keyword>
<dbReference type="GO" id="GO:0004519">
    <property type="term" value="F:endonuclease activity"/>
    <property type="evidence" value="ECO:0007669"/>
    <property type="project" value="UniProtKB-KW"/>
</dbReference>
<dbReference type="Pfam" id="PF13391">
    <property type="entry name" value="HNH_2"/>
    <property type="match status" value="1"/>
</dbReference>
<dbReference type="EMBL" id="JAKLTQ010000001">
    <property type="protein sequence ID" value="MCG2620896.1"/>
    <property type="molecule type" value="Genomic_DNA"/>
</dbReference>
<evidence type="ECO:0000259" key="3">
    <source>
        <dbReference type="SMART" id="SM00507"/>
    </source>
</evidence>
<feature type="coiled-coil region" evidence="1">
    <location>
        <begin position="42"/>
        <end position="69"/>
    </location>
</feature>
<reference evidence="4" key="1">
    <citation type="submission" date="2022-01" db="EMBL/GenBank/DDBJ databases">
        <authorList>
            <person name="Jo J.-H."/>
            <person name="Im W.-T."/>
        </authorList>
    </citation>
    <scope>NUCLEOTIDE SEQUENCE</scope>
    <source>
        <strain evidence="4">I2-34</strain>
    </source>
</reference>
<keyword evidence="1" id="KW-0175">Coiled coil</keyword>
<organism evidence="4 5">
    <name type="scientific">Arthrobacter hankyongi</name>
    <dbReference type="NCBI Taxonomy" id="2904801"/>
    <lineage>
        <taxon>Bacteria</taxon>
        <taxon>Bacillati</taxon>
        <taxon>Actinomycetota</taxon>
        <taxon>Actinomycetes</taxon>
        <taxon>Micrococcales</taxon>
        <taxon>Micrococcaceae</taxon>
        <taxon>Arthrobacter</taxon>
    </lineage>
</organism>
<dbReference type="CDD" id="cd00085">
    <property type="entry name" value="HNHc"/>
    <property type="match status" value="1"/>
</dbReference>
<evidence type="ECO:0000313" key="5">
    <source>
        <dbReference type="Proteomes" id="UP001165368"/>
    </source>
</evidence>
<feature type="domain" description="HNH nuclease" evidence="3">
    <location>
        <begin position="394"/>
        <end position="446"/>
    </location>
</feature>
<comment type="caution">
    <text evidence="4">The sequence shown here is derived from an EMBL/GenBank/DDBJ whole genome shotgun (WGS) entry which is preliminary data.</text>
</comment>
<sequence>MAVALYEPTQEASSFLNEVQSALQDFAQHFRDGCQLLSPRELAETTTAVEELSKTVEQLQISAAHALDQQKVATTGESDHRFSWADPASLEPDGVEPGKRTEFRDTADYLRERLKISRSEARRRLRLGESTQPATLITGEQAPPKLPMLGAALAGSHISGRAATLIRDAVERVRPTARAEDLQAMEQMLTRQAAEADTDILVEVIKCWEAGLDPDGREPSDEFLRARQGVFIRGRRNGLHRIEIAATDEQYEYLVTVMNTSTNPRLGRTFAPEDGNEDAGQAAAMDSDGVVQPAPAEPTRAQKLLAGLVDACRMALAADKLPATGGHRPQVMVTIDYEELKKQVGGTGQAVFGGLTSAGTVRRIACDADLIPVVLGGRGEVLDVGRAQRLFTPAMRRALVARDGGCAFPGCTIPAPWTEAHHIIWWEHGGTTSTDNGCLLCSFHHHLIHQGHWQVESRGGIPWFIPPPWTDPERKPLRNRYRQACVSQPAGSPPGAGP</sequence>
<gene>
    <name evidence="4" type="ORF">LVY72_03090</name>
</gene>
<proteinExistence type="predicted"/>
<feature type="region of interest" description="Disordered" evidence="2">
    <location>
        <begin position="471"/>
        <end position="498"/>
    </location>
</feature>
<keyword evidence="5" id="KW-1185">Reference proteome</keyword>
<dbReference type="Gene3D" id="1.10.30.50">
    <property type="match status" value="1"/>
</dbReference>
<evidence type="ECO:0000256" key="2">
    <source>
        <dbReference type="SAM" id="MobiDB-lite"/>
    </source>
</evidence>
<feature type="region of interest" description="Disordered" evidence="2">
    <location>
        <begin position="77"/>
        <end position="101"/>
    </location>
</feature>
<keyword evidence="4" id="KW-0540">Nuclease</keyword>